<dbReference type="OrthoDB" id="354287at2"/>
<dbReference type="InterPro" id="IPR004090">
    <property type="entry name" value="Chemotax_Me-accpt_rcpt"/>
</dbReference>
<keyword evidence="4" id="KW-1133">Transmembrane helix</keyword>
<comment type="caution">
    <text evidence="6">The sequence shown here is derived from an EMBL/GenBank/DDBJ whole genome shotgun (WGS) entry which is preliminary data.</text>
</comment>
<gene>
    <name evidence="6" type="ORF">SLNSH_12580</name>
</gene>
<keyword evidence="7" id="KW-1185">Reference proteome</keyword>
<feature type="transmembrane region" description="Helical" evidence="4">
    <location>
        <begin position="37"/>
        <end position="56"/>
    </location>
</feature>
<evidence type="ECO:0000313" key="6">
    <source>
        <dbReference type="EMBL" id="PSC04608.1"/>
    </source>
</evidence>
<dbReference type="PANTHER" id="PTHR32089:SF112">
    <property type="entry name" value="LYSOZYME-LIKE PROTEIN-RELATED"/>
    <property type="match status" value="1"/>
</dbReference>
<feature type="transmembrane region" description="Helical" evidence="4">
    <location>
        <begin position="94"/>
        <end position="124"/>
    </location>
</feature>
<feature type="transmembrane region" description="Helical" evidence="4">
    <location>
        <begin position="62"/>
        <end position="82"/>
    </location>
</feature>
<keyword evidence="4" id="KW-0812">Transmembrane</keyword>
<name>A0A2T1HSL9_9HYPH</name>
<evidence type="ECO:0000313" key="7">
    <source>
        <dbReference type="Proteomes" id="UP000239772"/>
    </source>
</evidence>
<dbReference type="PANTHER" id="PTHR32089">
    <property type="entry name" value="METHYL-ACCEPTING CHEMOTAXIS PROTEIN MCPB"/>
    <property type="match status" value="1"/>
</dbReference>
<dbReference type="RefSeq" id="WP_106337353.1">
    <property type="nucleotide sequence ID" value="NZ_PVZS01000012.1"/>
</dbReference>
<reference evidence="7" key="1">
    <citation type="submission" date="2018-03" db="EMBL/GenBank/DDBJ databases">
        <authorList>
            <person name="Sun L."/>
            <person name="Liu H."/>
            <person name="Chen W."/>
            <person name="Huang K."/>
            <person name="Liu W."/>
            <person name="Gao X."/>
        </authorList>
    </citation>
    <scope>NUCLEOTIDE SEQUENCE [LARGE SCALE GENOMIC DNA]</scope>
    <source>
        <strain evidence="7">SH9</strain>
    </source>
</reference>
<accession>A0A2T1HSL9</accession>
<evidence type="ECO:0000259" key="5">
    <source>
        <dbReference type="PROSITE" id="PS50111"/>
    </source>
</evidence>
<dbReference type="GO" id="GO:0007165">
    <property type="term" value="P:signal transduction"/>
    <property type="evidence" value="ECO:0007669"/>
    <property type="project" value="UniProtKB-KW"/>
</dbReference>
<dbReference type="GO" id="GO:0006935">
    <property type="term" value="P:chemotaxis"/>
    <property type="evidence" value="ECO:0007669"/>
    <property type="project" value="InterPro"/>
</dbReference>
<dbReference type="AlphaFoldDB" id="A0A2T1HSL9"/>
<dbReference type="GO" id="GO:0004888">
    <property type="term" value="F:transmembrane signaling receptor activity"/>
    <property type="evidence" value="ECO:0007669"/>
    <property type="project" value="InterPro"/>
</dbReference>
<dbReference type="PRINTS" id="PR00260">
    <property type="entry name" value="CHEMTRNSDUCR"/>
</dbReference>
<sequence length="484" mass="50916">MTLTALRAWVAPRLLAFVWLNALLVMGLAFGRGLDHAWTISAVAVALAAVASLIAQAQGPRFATRAFTSVALCGFGALYLACAEGSGVILDVHMTFFALLSIAAAWCCWRSLMAAALFIVLHHFVLNELYPSVVFPAASSMSRVLLHGGIVAVQVAGLCLLTDRLAKAFKASKAALSEAEAARARADHLARDHQAIAERESRAHQTIVELARSFPATIAELRAAFDAAAREMHDTSQQLAAMSSEASELAGKVEQCAAATAEGAPMVQMATQELTSAIGGIAERMSDTAILTCEGRDKASEADRQADELARSIERIASFVDIIRNVANQTNLLALNATIEAARAGEAGRGFAVVAGEVKMLSAQTASAAVAIESQVAEVIAISKRAVDGVRFFSTALDSIDESAMEIAASVEEQHAAIQEIANAVSFISDGAERMKEFSAKAATAAERTRHNAFTTGSAASTVQAAAARLNDDVEKFLERLVGT</sequence>
<dbReference type="InterPro" id="IPR004089">
    <property type="entry name" value="MCPsignal_dom"/>
</dbReference>
<comment type="similarity">
    <text evidence="2">Belongs to the methyl-accepting chemotaxis (MCP) protein family.</text>
</comment>
<evidence type="ECO:0000256" key="4">
    <source>
        <dbReference type="SAM" id="Phobius"/>
    </source>
</evidence>
<keyword evidence="1 3" id="KW-0807">Transducer</keyword>
<keyword evidence="4" id="KW-0472">Membrane</keyword>
<organism evidence="6 7">
    <name type="scientific">Alsobacter soli</name>
    <dbReference type="NCBI Taxonomy" id="2109933"/>
    <lineage>
        <taxon>Bacteria</taxon>
        <taxon>Pseudomonadati</taxon>
        <taxon>Pseudomonadota</taxon>
        <taxon>Alphaproteobacteria</taxon>
        <taxon>Hyphomicrobiales</taxon>
        <taxon>Alsobacteraceae</taxon>
        <taxon>Alsobacter</taxon>
    </lineage>
</organism>
<dbReference type="Gene3D" id="1.10.287.950">
    <property type="entry name" value="Methyl-accepting chemotaxis protein"/>
    <property type="match status" value="1"/>
</dbReference>
<dbReference type="PROSITE" id="PS50111">
    <property type="entry name" value="CHEMOTAXIS_TRANSDUC_2"/>
    <property type="match status" value="1"/>
</dbReference>
<protein>
    <recommendedName>
        <fullName evidence="5">Methyl-accepting transducer domain-containing protein</fullName>
    </recommendedName>
</protein>
<evidence type="ECO:0000256" key="1">
    <source>
        <dbReference type="ARBA" id="ARBA00023224"/>
    </source>
</evidence>
<dbReference type="EMBL" id="PVZS01000012">
    <property type="protein sequence ID" value="PSC04608.1"/>
    <property type="molecule type" value="Genomic_DNA"/>
</dbReference>
<dbReference type="Proteomes" id="UP000239772">
    <property type="component" value="Unassembled WGS sequence"/>
</dbReference>
<evidence type="ECO:0000256" key="2">
    <source>
        <dbReference type="ARBA" id="ARBA00029447"/>
    </source>
</evidence>
<feature type="transmembrane region" description="Helical" evidence="4">
    <location>
        <begin position="144"/>
        <end position="162"/>
    </location>
</feature>
<dbReference type="SUPFAM" id="SSF58104">
    <property type="entry name" value="Methyl-accepting chemotaxis protein (MCP) signaling domain"/>
    <property type="match status" value="1"/>
</dbReference>
<proteinExistence type="inferred from homology"/>
<dbReference type="SMART" id="SM00283">
    <property type="entry name" value="MA"/>
    <property type="match status" value="1"/>
</dbReference>
<evidence type="ECO:0000256" key="3">
    <source>
        <dbReference type="PROSITE-ProRule" id="PRU00284"/>
    </source>
</evidence>
<dbReference type="GO" id="GO:0016020">
    <property type="term" value="C:membrane"/>
    <property type="evidence" value="ECO:0007669"/>
    <property type="project" value="InterPro"/>
</dbReference>
<feature type="domain" description="Methyl-accepting transducer" evidence="5">
    <location>
        <begin position="196"/>
        <end position="450"/>
    </location>
</feature>
<feature type="transmembrane region" description="Helical" evidence="4">
    <location>
        <begin position="6"/>
        <end position="30"/>
    </location>
</feature>
<dbReference type="Pfam" id="PF00015">
    <property type="entry name" value="MCPsignal"/>
    <property type="match status" value="1"/>
</dbReference>